<comment type="similarity">
    <text evidence="1">Belongs to the fasciclin-like AGP family.</text>
</comment>
<gene>
    <name evidence="3" type="ORF">M0R45_032745</name>
</gene>
<comment type="caution">
    <text evidence="3">The sequence shown here is derived from an EMBL/GenBank/DDBJ whole genome shotgun (WGS) entry which is preliminary data.</text>
</comment>
<dbReference type="PANTHER" id="PTHR36069:SF4">
    <property type="entry name" value="FASCICLIN-LIKE ARABINOGALACTAN FAMILY PROTEIN"/>
    <property type="match status" value="1"/>
</dbReference>
<dbReference type="InterPro" id="IPR000782">
    <property type="entry name" value="FAS1_domain"/>
</dbReference>
<accession>A0AAW1WM30</accession>
<evidence type="ECO:0000313" key="3">
    <source>
        <dbReference type="EMBL" id="KAK9924375.1"/>
    </source>
</evidence>
<feature type="domain" description="FAS1" evidence="2">
    <location>
        <begin position="22"/>
        <end position="125"/>
    </location>
</feature>
<organism evidence="3 4">
    <name type="scientific">Rubus argutus</name>
    <name type="common">Southern blackberry</name>
    <dbReference type="NCBI Taxonomy" id="59490"/>
    <lineage>
        <taxon>Eukaryota</taxon>
        <taxon>Viridiplantae</taxon>
        <taxon>Streptophyta</taxon>
        <taxon>Embryophyta</taxon>
        <taxon>Tracheophyta</taxon>
        <taxon>Spermatophyta</taxon>
        <taxon>Magnoliopsida</taxon>
        <taxon>eudicotyledons</taxon>
        <taxon>Gunneridae</taxon>
        <taxon>Pentapetalae</taxon>
        <taxon>rosids</taxon>
        <taxon>fabids</taxon>
        <taxon>Rosales</taxon>
        <taxon>Rosaceae</taxon>
        <taxon>Rosoideae</taxon>
        <taxon>Rosoideae incertae sedis</taxon>
        <taxon>Rubus</taxon>
    </lineage>
</organism>
<dbReference type="AlphaFoldDB" id="A0AAW1WM30"/>
<dbReference type="EMBL" id="JBEDUW010000006">
    <property type="protein sequence ID" value="KAK9924375.1"/>
    <property type="molecule type" value="Genomic_DNA"/>
</dbReference>
<sequence>MAHMRTRSYHGFVLLLKTINSSIHDSVGNSDITFFMPSDEELSEAAVTSDCLLLPEFILSHSMPSALHRCQLLHLPNGTLVPSNITRKIISISKSRRSGLWVNNAKIATPDVCVRSTIRCHGISTTMTFENAMVSTEKCNKFDPPK</sequence>
<evidence type="ECO:0000313" key="4">
    <source>
        <dbReference type="Proteomes" id="UP001457282"/>
    </source>
</evidence>
<keyword evidence="4" id="KW-1185">Reference proteome</keyword>
<dbReference type="InterPro" id="IPR053339">
    <property type="entry name" value="FAS1_domain_protein"/>
</dbReference>
<dbReference type="PANTHER" id="PTHR36069">
    <property type="entry name" value="EXPRESSED PROTEIN-RELATED"/>
    <property type="match status" value="1"/>
</dbReference>
<dbReference type="Proteomes" id="UP001457282">
    <property type="component" value="Unassembled WGS sequence"/>
</dbReference>
<evidence type="ECO:0000259" key="2">
    <source>
        <dbReference type="Pfam" id="PF02469"/>
    </source>
</evidence>
<reference evidence="3 4" key="1">
    <citation type="journal article" date="2023" name="G3 (Bethesda)">
        <title>A chromosome-length genome assembly and annotation of blackberry (Rubus argutus, cv. 'Hillquist').</title>
        <authorList>
            <person name="Bruna T."/>
            <person name="Aryal R."/>
            <person name="Dudchenko O."/>
            <person name="Sargent D.J."/>
            <person name="Mead D."/>
            <person name="Buti M."/>
            <person name="Cavallini A."/>
            <person name="Hytonen T."/>
            <person name="Andres J."/>
            <person name="Pham M."/>
            <person name="Weisz D."/>
            <person name="Mascagni F."/>
            <person name="Usai G."/>
            <person name="Natali L."/>
            <person name="Bassil N."/>
            <person name="Fernandez G.E."/>
            <person name="Lomsadze A."/>
            <person name="Armour M."/>
            <person name="Olukolu B."/>
            <person name="Poorten T."/>
            <person name="Britton C."/>
            <person name="Davik J."/>
            <person name="Ashrafi H."/>
            <person name="Aiden E.L."/>
            <person name="Borodovsky M."/>
            <person name="Worthington M."/>
        </authorList>
    </citation>
    <scope>NUCLEOTIDE SEQUENCE [LARGE SCALE GENOMIC DNA]</scope>
    <source>
        <strain evidence="3">PI 553951</strain>
    </source>
</reference>
<protein>
    <recommendedName>
        <fullName evidence="2">FAS1 domain-containing protein</fullName>
    </recommendedName>
</protein>
<dbReference type="InterPro" id="IPR036378">
    <property type="entry name" value="FAS1_dom_sf"/>
</dbReference>
<dbReference type="SUPFAM" id="SSF82153">
    <property type="entry name" value="FAS1 domain"/>
    <property type="match status" value="1"/>
</dbReference>
<proteinExistence type="inferred from homology"/>
<evidence type="ECO:0000256" key="1">
    <source>
        <dbReference type="ARBA" id="ARBA00007843"/>
    </source>
</evidence>
<name>A0AAW1WM30_RUBAR</name>
<dbReference type="Pfam" id="PF02469">
    <property type="entry name" value="Fasciclin"/>
    <property type="match status" value="1"/>
</dbReference>